<dbReference type="PANTHER" id="PTHR30221:SF1">
    <property type="entry name" value="SMALL-CONDUCTANCE MECHANOSENSITIVE CHANNEL"/>
    <property type="match status" value="1"/>
</dbReference>
<keyword evidence="3" id="KW-1003">Cell membrane</keyword>
<evidence type="ECO:0000256" key="3">
    <source>
        <dbReference type="ARBA" id="ARBA00022475"/>
    </source>
</evidence>
<keyword evidence="4 8" id="KW-0812">Transmembrane</keyword>
<feature type="chain" id="PRO_5047344792" evidence="9">
    <location>
        <begin position="22"/>
        <end position="430"/>
    </location>
</feature>
<protein>
    <submittedName>
        <fullName evidence="12">Mechanosensitive ion channel family protein</fullName>
    </submittedName>
</protein>
<evidence type="ECO:0000313" key="13">
    <source>
        <dbReference type="Proteomes" id="UP001597375"/>
    </source>
</evidence>
<keyword evidence="5 8" id="KW-1133">Transmembrane helix</keyword>
<dbReference type="Gene3D" id="2.30.30.60">
    <property type="match status" value="1"/>
</dbReference>
<evidence type="ECO:0000256" key="4">
    <source>
        <dbReference type="ARBA" id="ARBA00022692"/>
    </source>
</evidence>
<dbReference type="InterPro" id="IPR045275">
    <property type="entry name" value="MscS_archaea/bacteria_type"/>
</dbReference>
<feature type="coiled-coil region" evidence="7">
    <location>
        <begin position="51"/>
        <end position="78"/>
    </location>
</feature>
<dbReference type="Pfam" id="PF21082">
    <property type="entry name" value="MS_channel_3rd"/>
    <property type="match status" value="1"/>
</dbReference>
<dbReference type="EMBL" id="JBHUIT010000008">
    <property type="protein sequence ID" value="MFD2256462.1"/>
    <property type="molecule type" value="Genomic_DNA"/>
</dbReference>
<accession>A0ABW5D5Y0</accession>
<evidence type="ECO:0000256" key="6">
    <source>
        <dbReference type="ARBA" id="ARBA00023136"/>
    </source>
</evidence>
<evidence type="ECO:0000256" key="1">
    <source>
        <dbReference type="ARBA" id="ARBA00004651"/>
    </source>
</evidence>
<name>A0ABW5D5Y0_9BACT</name>
<evidence type="ECO:0000256" key="8">
    <source>
        <dbReference type="SAM" id="Phobius"/>
    </source>
</evidence>
<feature type="transmembrane region" description="Helical" evidence="8">
    <location>
        <begin position="168"/>
        <end position="190"/>
    </location>
</feature>
<comment type="subcellular location">
    <subcellularLocation>
        <location evidence="1">Cell membrane</location>
        <topology evidence="1">Multi-pass membrane protein</topology>
    </subcellularLocation>
</comment>
<feature type="domain" description="Mechanosensitive ion channel MscS" evidence="10">
    <location>
        <begin position="248"/>
        <end position="314"/>
    </location>
</feature>
<evidence type="ECO:0000259" key="10">
    <source>
        <dbReference type="Pfam" id="PF00924"/>
    </source>
</evidence>
<feature type="domain" description="Mechanosensitive ion channel MscS C-terminal" evidence="11">
    <location>
        <begin position="321"/>
        <end position="403"/>
    </location>
</feature>
<organism evidence="12 13">
    <name type="scientific">Luteolibacter algae</name>
    <dbReference type="NCBI Taxonomy" id="454151"/>
    <lineage>
        <taxon>Bacteria</taxon>
        <taxon>Pseudomonadati</taxon>
        <taxon>Verrucomicrobiota</taxon>
        <taxon>Verrucomicrobiia</taxon>
        <taxon>Verrucomicrobiales</taxon>
        <taxon>Verrucomicrobiaceae</taxon>
        <taxon>Luteolibacter</taxon>
    </lineage>
</organism>
<keyword evidence="13" id="KW-1185">Reference proteome</keyword>
<dbReference type="Gene3D" id="3.30.70.100">
    <property type="match status" value="1"/>
</dbReference>
<dbReference type="PANTHER" id="PTHR30221">
    <property type="entry name" value="SMALL-CONDUCTANCE MECHANOSENSITIVE CHANNEL"/>
    <property type="match status" value="1"/>
</dbReference>
<comment type="similarity">
    <text evidence="2">Belongs to the MscS (TC 1.A.23) family.</text>
</comment>
<sequence>MTRHLSILLALLACLVLPLFAQETENQTTPREINLKISKDVLSLLLDPMTKEEIEEEAKSWQAVLKEKAQAIADLEIQQIQGEGDSAENSARLAGLRDEKAAIIQRAELVLDAYEIKGGDPEPGRKYISAVKGIKTGVNDVSSRVHAFNSWFTSRDGGIQMVIQACQFVGVIVLFWIVSIFASKLIKRAIEKQPHFSSLLKVFVNKMSRRIILAIGLIVALGTVGVNVGAALALIGGGAFILAFALQDTLSNFASGIMLIIYRPFDVGDAVELGSVSGSVDSVSLVSTTIRTFDNQKVLIPNKKVWGETITNITGMPTRRVDMTFGIGYDDDSDKAQEILERIVAEHELVLETPAPAIHLHELADSSVNFICRPWAKTSDHWTVYWDITKRVKKEFDAAGISIPYPQTDVHLHTIQPAAAEAAGKQETGA</sequence>
<evidence type="ECO:0000313" key="12">
    <source>
        <dbReference type="EMBL" id="MFD2256462.1"/>
    </source>
</evidence>
<dbReference type="Gene3D" id="1.10.287.1260">
    <property type="match status" value="1"/>
</dbReference>
<evidence type="ECO:0000256" key="5">
    <source>
        <dbReference type="ARBA" id="ARBA00022989"/>
    </source>
</evidence>
<dbReference type="InterPro" id="IPR011014">
    <property type="entry name" value="MscS_channel_TM-2"/>
</dbReference>
<keyword evidence="6 8" id="KW-0472">Membrane</keyword>
<evidence type="ECO:0000256" key="2">
    <source>
        <dbReference type="ARBA" id="ARBA00008017"/>
    </source>
</evidence>
<dbReference type="InterPro" id="IPR023408">
    <property type="entry name" value="MscS_beta-dom_sf"/>
</dbReference>
<dbReference type="InterPro" id="IPR011066">
    <property type="entry name" value="MscS_channel_C_sf"/>
</dbReference>
<dbReference type="InterPro" id="IPR049278">
    <property type="entry name" value="MS_channel_C"/>
</dbReference>
<evidence type="ECO:0000256" key="9">
    <source>
        <dbReference type="SAM" id="SignalP"/>
    </source>
</evidence>
<dbReference type="SUPFAM" id="SSF50182">
    <property type="entry name" value="Sm-like ribonucleoproteins"/>
    <property type="match status" value="1"/>
</dbReference>
<keyword evidence="9" id="KW-0732">Signal</keyword>
<reference evidence="13" key="1">
    <citation type="journal article" date="2019" name="Int. J. Syst. Evol. Microbiol.">
        <title>The Global Catalogue of Microorganisms (GCM) 10K type strain sequencing project: providing services to taxonomists for standard genome sequencing and annotation.</title>
        <authorList>
            <consortium name="The Broad Institute Genomics Platform"/>
            <consortium name="The Broad Institute Genome Sequencing Center for Infectious Disease"/>
            <person name="Wu L."/>
            <person name="Ma J."/>
        </authorList>
    </citation>
    <scope>NUCLEOTIDE SEQUENCE [LARGE SCALE GENOMIC DNA]</scope>
    <source>
        <strain evidence="13">CGMCC 4.7106</strain>
    </source>
</reference>
<evidence type="ECO:0000256" key="7">
    <source>
        <dbReference type="SAM" id="Coils"/>
    </source>
</evidence>
<feature type="signal peptide" evidence="9">
    <location>
        <begin position="1"/>
        <end position="21"/>
    </location>
</feature>
<gene>
    <name evidence="12" type="ORF">ACFSSA_07235</name>
</gene>
<dbReference type="SUPFAM" id="SSF82689">
    <property type="entry name" value="Mechanosensitive channel protein MscS (YggB), C-terminal domain"/>
    <property type="match status" value="1"/>
</dbReference>
<keyword evidence="7" id="KW-0175">Coiled coil</keyword>
<dbReference type="Pfam" id="PF00924">
    <property type="entry name" value="MS_channel_2nd"/>
    <property type="match status" value="1"/>
</dbReference>
<dbReference type="InterPro" id="IPR010920">
    <property type="entry name" value="LSM_dom_sf"/>
</dbReference>
<dbReference type="RefSeq" id="WP_386819709.1">
    <property type="nucleotide sequence ID" value="NZ_JBHUIT010000008.1"/>
</dbReference>
<feature type="transmembrane region" description="Helical" evidence="8">
    <location>
        <begin position="211"/>
        <end position="235"/>
    </location>
</feature>
<dbReference type="InterPro" id="IPR006685">
    <property type="entry name" value="MscS_channel_2nd"/>
</dbReference>
<dbReference type="Proteomes" id="UP001597375">
    <property type="component" value="Unassembled WGS sequence"/>
</dbReference>
<dbReference type="SUPFAM" id="SSF82861">
    <property type="entry name" value="Mechanosensitive channel protein MscS (YggB), transmembrane region"/>
    <property type="match status" value="1"/>
</dbReference>
<proteinExistence type="inferred from homology"/>
<evidence type="ECO:0000259" key="11">
    <source>
        <dbReference type="Pfam" id="PF21082"/>
    </source>
</evidence>
<comment type="caution">
    <text evidence="12">The sequence shown here is derived from an EMBL/GenBank/DDBJ whole genome shotgun (WGS) entry which is preliminary data.</text>
</comment>